<dbReference type="GO" id="GO:1901982">
    <property type="term" value="F:maltose binding"/>
    <property type="evidence" value="ECO:0007669"/>
    <property type="project" value="TreeGrafter"/>
</dbReference>
<keyword evidence="3 4" id="KW-0732">Signal</keyword>
<dbReference type="GO" id="GO:0015768">
    <property type="term" value="P:maltose transport"/>
    <property type="evidence" value="ECO:0007669"/>
    <property type="project" value="TreeGrafter"/>
</dbReference>
<evidence type="ECO:0000313" key="5">
    <source>
        <dbReference type="EMBL" id="TWT32730.1"/>
    </source>
</evidence>
<dbReference type="PANTHER" id="PTHR30061">
    <property type="entry name" value="MALTOSE-BINDING PERIPLASMIC PROTEIN"/>
    <property type="match status" value="1"/>
</dbReference>
<comment type="similarity">
    <text evidence="1">Belongs to the bacterial solute-binding protein 1 family.</text>
</comment>
<keyword evidence="2" id="KW-0813">Transport</keyword>
<gene>
    <name evidence="5" type="ORF">Enr8_25360</name>
</gene>
<comment type="caution">
    <text evidence="5">The sequence shown here is derived from an EMBL/GenBank/DDBJ whole genome shotgun (WGS) entry which is preliminary data.</text>
</comment>
<reference evidence="5 6" key="1">
    <citation type="submission" date="2019-02" db="EMBL/GenBank/DDBJ databases">
        <title>Deep-cultivation of Planctomycetes and their phenomic and genomic characterization uncovers novel biology.</title>
        <authorList>
            <person name="Wiegand S."/>
            <person name="Jogler M."/>
            <person name="Boedeker C."/>
            <person name="Pinto D."/>
            <person name="Vollmers J."/>
            <person name="Rivas-Marin E."/>
            <person name="Kohn T."/>
            <person name="Peeters S.H."/>
            <person name="Heuer A."/>
            <person name="Rast P."/>
            <person name="Oberbeckmann S."/>
            <person name="Bunk B."/>
            <person name="Jeske O."/>
            <person name="Meyerdierks A."/>
            <person name="Storesund J.E."/>
            <person name="Kallscheuer N."/>
            <person name="Luecker S."/>
            <person name="Lage O.M."/>
            <person name="Pohl T."/>
            <person name="Merkel B.J."/>
            <person name="Hornburger P."/>
            <person name="Mueller R.-W."/>
            <person name="Bruemmer F."/>
            <person name="Labrenz M."/>
            <person name="Spormann A.M."/>
            <person name="Op Den Camp H."/>
            <person name="Overmann J."/>
            <person name="Amann R."/>
            <person name="Jetten M.S.M."/>
            <person name="Mascher T."/>
            <person name="Medema M.H."/>
            <person name="Devos D.P."/>
            <person name="Kaster A.-K."/>
            <person name="Ovreas L."/>
            <person name="Rohde M."/>
            <person name="Galperin M.Y."/>
            <person name="Jogler C."/>
        </authorList>
    </citation>
    <scope>NUCLEOTIDE SEQUENCE [LARGE SCALE GENOMIC DNA]</scope>
    <source>
        <strain evidence="5 6">Enr8</strain>
    </source>
</reference>
<sequence length="452" mass="49942" precursor="true">MHRSTLQIAAILLLLGVVAYAASLGDKQEQATPPGRKEVLFWHFWGGADRATVEEIVRRFNESQDEHFVRAIAMPGNNLDLKFFLAVAGGDPPDLLNIDDPVIADWGARGAILPLDAFAPEHEVRQAEAWLFPAARRLATYEGRLYALPNGLDIRALYYHQTLLDQYGLQPPETLADLDKIEATIAPPGLTSYERHGYLPDSRRLWAWGYVFGGQFYDEASQTVTADDAQIDAALQWMVGYRQRYGPAEIAAFRAGDQSLPGKAFPLLSGRYAVMMDGQWRVRDIRAYQAAQAERGEPITQFGVCPLPPPPGGRQRAGWVNGNNFVVPQGARNAAGAWEFMKFWSGMGHEAEAAQTCVAGGWIPVSQQVAQQPQFQAFLKSEPLFAQFVELAGSDNQYPIPVVPAGPFFNNEIKNVAEQAMLGAAEPDCEAMLRDATRVIQRQINAARESEE</sequence>
<proteinExistence type="inferred from homology"/>
<evidence type="ECO:0000256" key="1">
    <source>
        <dbReference type="ARBA" id="ARBA00008520"/>
    </source>
</evidence>
<protein>
    <submittedName>
        <fullName evidence="5">Putative ABC transporter-binding protein</fullName>
    </submittedName>
</protein>
<evidence type="ECO:0000256" key="3">
    <source>
        <dbReference type="ARBA" id="ARBA00022729"/>
    </source>
</evidence>
<keyword evidence="6" id="KW-1185">Reference proteome</keyword>
<dbReference type="Gene3D" id="3.40.190.10">
    <property type="entry name" value="Periplasmic binding protein-like II"/>
    <property type="match status" value="2"/>
</dbReference>
<dbReference type="Pfam" id="PF01547">
    <property type="entry name" value="SBP_bac_1"/>
    <property type="match status" value="1"/>
</dbReference>
<dbReference type="GO" id="GO:0042956">
    <property type="term" value="P:maltodextrin transmembrane transport"/>
    <property type="evidence" value="ECO:0007669"/>
    <property type="project" value="TreeGrafter"/>
</dbReference>
<dbReference type="InterPro" id="IPR006059">
    <property type="entry name" value="SBP"/>
</dbReference>
<accession>A0A5C5V3W5</accession>
<name>A0A5C5V3W5_9BACT</name>
<dbReference type="PANTHER" id="PTHR30061:SF50">
    <property type="entry name" value="MALTOSE_MALTODEXTRIN-BINDING PERIPLASMIC PROTEIN"/>
    <property type="match status" value="1"/>
</dbReference>
<organism evidence="5 6">
    <name type="scientific">Blastopirellula retiformator</name>
    <dbReference type="NCBI Taxonomy" id="2527970"/>
    <lineage>
        <taxon>Bacteria</taxon>
        <taxon>Pseudomonadati</taxon>
        <taxon>Planctomycetota</taxon>
        <taxon>Planctomycetia</taxon>
        <taxon>Pirellulales</taxon>
        <taxon>Pirellulaceae</taxon>
        <taxon>Blastopirellula</taxon>
    </lineage>
</organism>
<dbReference type="EMBL" id="SJPF01000003">
    <property type="protein sequence ID" value="TWT32730.1"/>
    <property type="molecule type" value="Genomic_DNA"/>
</dbReference>
<feature type="chain" id="PRO_5022719139" evidence="4">
    <location>
        <begin position="22"/>
        <end position="452"/>
    </location>
</feature>
<evidence type="ECO:0000256" key="4">
    <source>
        <dbReference type="SAM" id="SignalP"/>
    </source>
</evidence>
<dbReference type="GO" id="GO:0055052">
    <property type="term" value="C:ATP-binding cassette (ABC) transporter complex, substrate-binding subunit-containing"/>
    <property type="evidence" value="ECO:0007669"/>
    <property type="project" value="TreeGrafter"/>
</dbReference>
<feature type="signal peptide" evidence="4">
    <location>
        <begin position="1"/>
        <end position="21"/>
    </location>
</feature>
<dbReference type="RefSeq" id="WP_186767619.1">
    <property type="nucleotide sequence ID" value="NZ_SJPF01000003.1"/>
</dbReference>
<dbReference type="AlphaFoldDB" id="A0A5C5V3W5"/>
<dbReference type="Proteomes" id="UP000318878">
    <property type="component" value="Unassembled WGS sequence"/>
</dbReference>
<dbReference type="SUPFAM" id="SSF53850">
    <property type="entry name" value="Periplasmic binding protein-like II"/>
    <property type="match status" value="1"/>
</dbReference>
<evidence type="ECO:0000256" key="2">
    <source>
        <dbReference type="ARBA" id="ARBA00022448"/>
    </source>
</evidence>
<evidence type="ECO:0000313" key="6">
    <source>
        <dbReference type="Proteomes" id="UP000318878"/>
    </source>
</evidence>